<sequence>MSYSSAVGECSSVNFNYMCNTAETIIPTYLPTLVVYNLERSQAGGRQAIDVFVSMQAHDTSRLGTHTILFCFCDCFNLQEATIDDLKLTVDECSGAVEMVETLTEQQLDLEEQIREYKDQIAEFE</sequence>
<dbReference type="GeneID" id="25918770"/>
<accession>A0A0L0EMK8</accession>
<proteinExistence type="predicted"/>
<organism evidence="1 2">
    <name type="scientific">Sphaeroforma arctica JP610</name>
    <dbReference type="NCBI Taxonomy" id="667725"/>
    <lineage>
        <taxon>Eukaryota</taxon>
        <taxon>Ichthyosporea</taxon>
        <taxon>Ichthyophonida</taxon>
        <taxon>Sphaeroforma</taxon>
    </lineage>
</organism>
<dbReference type="RefSeq" id="XP_014143129.1">
    <property type="nucleotide sequence ID" value="XM_014287654.1"/>
</dbReference>
<evidence type="ECO:0000313" key="2">
    <source>
        <dbReference type="Proteomes" id="UP000054560"/>
    </source>
</evidence>
<dbReference type="AlphaFoldDB" id="A0A0L0EMK8"/>
<name>A0A0L0EMK8_9EUKA</name>
<protein>
    <submittedName>
        <fullName evidence="1">Uncharacterized protein</fullName>
    </submittedName>
</protein>
<dbReference type="STRING" id="667725.A0A0L0EMK8"/>
<reference evidence="1 2" key="1">
    <citation type="submission" date="2011-02" db="EMBL/GenBank/DDBJ databases">
        <title>The Genome Sequence of Sphaeroforma arctica JP610.</title>
        <authorList>
            <consortium name="The Broad Institute Genome Sequencing Platform"/>
            <person name="Russ C."/>
            <person name="Cuomo C."/>
            <person name="Young S.K."/>
            <person name="Zeng Q."/>
            <person name="Gargeya S."/>
            <person name="Alvarado L."/>
            <person name="Berlin A."/>
            <person name="Chapman S.B."/>
            <person name="Chen Z."/>
            <person name="Freedman E."/>
            <person name="Gellesch M."/>
            <person name="Goldberg J."/>
            <person name="Griggs A."/>
            <person name="Gujja S."/>
            <person name="Heilman E."/>
            <person name="Heiman D."/>
            <person name="Howarth C."/>
            <person name="Mehta T."/>
            <person name="Neiman D."/>
            <person name="Pearson M."/>
            <person name="Roberts A."/>
            <person name="Saif S."/>
            <person name="Shea T."/>
            <person name="Shenoy N."/>
            <person name="Sisk P."/>
            <person name="Stolte C."/>
            <person name="Sykes S."/>
            <person name="White J."/>
            <person name="Yandava C."/>
            <person name="Burger G."/>
            <person name="Gray M.W."/>
            <person name="Holland P.W.H."/>
            <person name="King N."/>
            <person name="Lang F.B.F."/>
            <person name="Roger A.J."/>
            <person name="Ruiz-Trillo I."/>
            <person name="Haas B."/>
            <person name="Nusbaum C."/>
            <person name="Birren B."/>
        </authorList>
    </citation>
    <scope>NUCLEOTIDE SEQUENCE [LARGE SCALE GENOMIC DNA]</scope>
    <source>
        <strain evidence="1 2">JP610</strain>
    </source>
</reference>
<keyword evidence="2" id="KW-1185">Reference proteome</keyword>
<evidence type="ECO:0000313" key="1">
    <source>
        <dbReference type="EMBL" id="KNC65596.1"/>
    </source>
</evidence>
<gene>
    <name evidence="1" type="ORF">SARC_18266</name>
</gene>
<feature type="non-terminal residue" evidence="1">
    <location>
        <position position="125"/>
    </location>
</feature>
<dbReference type="Proteomes" id="UP000054560">
    <property type="component" value="Unassembled WGS sequence"/>
</dbReference>
<dbReference type="EMBL" id="KQ256660">
    <property type="protein sequence ID" value="KNC65596.1"/>
    <property type="molecule type" value="Genomic_DNA"/>
</dbReference>